<dbReference type="AlphaFoldDB" id="A0A524RKM4"/>
<comment type="similarity">
    <text evidence="1">Belongs to the transposase IS21/IS408/IS1162 family.</text>
</comment>
<protein>
    <submittedName>
        <fullName evidence="3">Transposase</fullName>
    </submittedName>
</protein>
<dbReference type="InterPro" id="IPR036397">
    <property type="entry name" value="RNaseH_sf"/>
</dbReference>
<feature type="domain" description="Integrase catalytic" evidence="2">
    <location>
        <begin position="1"/>
        <end position="81"/>
    </location>
</feature>
<organism evidence="3 4">
    <name type="scientific">Aphanocapsa feldmannii 277cV</name>
    <dbReference type="NCBI Taxonomy" id="2507553"/>
    <lineage>
        <taxon>Bacteria</taxon>
        <taxon>Bacillati</taxon>
        <taxon>Cyanobacteriota</taxon>
        <taxon>Cyanophyceae</taxon>
        <taxon>Oscillatoriophycideae</taxon>
        <taxon>Chroococcales</taxon>
        <taxon>Microcystaceae</taxon>
        <taxon>Aphanocapsa</taxon>
    </lineage>
</organism>
<dbReference type="InterPro" id="IPR012337">
    <property type="entry name" value="RNaseH-like_sf"/>
</dbReference>
<sequence>MLDFALRVGFEARLCREYRPQTKGKVESGVKYVRYNMWPSIRFTDDADLNGQALEWCEVVANARIHGTTNRVPWEALAEERPRLGRLPDRARLAPYLRQDRKVSRDGFVSWEGSHYGVHWKWVETTVQVGERQGTVEVWAGDERIAVHPRAQQPKQRFILPGQWSGLPRGDNRPRREAVAVQIPAGEVERRSLDVYELVAGGVA</sequence>
<dbReference type="EMBL" id="SRMO01000091">
    <property type="protein sequence ID" value="TGG90282.1"/>
    <property type="molecule type" value="Genomic_DNA"/>
</dbReference>
<evidence type="ECO:0000256" key="1">
    <source>
        <dbReference type="ARBA" id="ARBA00009277"/>
    </source>
</evidence>
<dbReference type="InterPro" id="IPR001584">
    <property type="entry name" value="Integrase_cat-core"/>
</dbReference>
<dbReference type="PROSITE" id="PS50994">
    <property type="entry name" value="INTEGRASE"/>
    <property type="match status" value="1"/>
</dbReference>
<evidence type="ECO:0000313" key="3">
    <source>
        <dbReference type="EMBL" id="TGG90282.1"/>
    </source>
</evidence>
<evidence type="ECO:0000259" key="2">
    <source>
        <dbReference type="PROSITE" id="PS50994"/>
    </source>
</evidence>
<dbReference type="PANTHER" id="PTHR35004:SF6">
    <property type="entry name" value="TRANSPOSASE"/>
    <property type="match status" value="1"/>
</dbReference>
<dbReference type="Gene3D" id="3.30.420.10">
    <property type="entry name" value="Ribonuclease H-like superfamily/Ribonuclease H"/>
    <property type="match status" value="1"/>
</dbReference>
<dbReference type="GO" id="GO:0015074">
    <property type="term" value="P:DNA integration"/>
    <property type="evidence" value="ECO:0007669"/>
    <property type="project" value="InterPro"/>
</dbReference>
<accession>A0A524RKM4</accession>
<evidence type="ECO:0000313" key="4">
    <source>
        <dbReference type="Proteomes" id="UP000317990"/>
    </source>
</evidence>
<dbReference type="InterPro" id="IPR054353">
    <property type="entry name" value="IstA-like_C"/>
</dbReference>
<reference evidence="3 4" key="1">
    <citation type="journal article" date="2019" name="mSystems">
        <title>Life at home and on the roam: Genomic adaptions reflect the dual lifestyle of an intracellular, facultative symbiont.</title>
        <authorList>
            <person name="Burgsdorf I."/>
        </authorList>
    </citation>
    <scope>NUCLEOTIDE SEQUENCE [LARGE SCALE GENOMIC DNA]</scope>
    <source>
        <strain evidence="3">277cV</strain>
    </source>
</reference>
<dbReference type="PANTHER" id="PTHR35004">
    <property type="entry name" value="TRANSPOSASE RV3428C-RELATED"/>
    <property type="match status" value="1"/>
</dbReference>
<dbReference type="GO" id="GO:0003676">
    <property type="term" value="F:nucleic acid binding"/>
    <property type="evidence" value="ECO:0007669"/>
    <property type="project" value="InterPro"/>
</dbReference>
<name>A0A524RKM4_9CHRO</name>
<gene>
    <name evidence="3" type="ORF">ERJ67_11090</name>
</gene>
<proteinExistence type="inferred from homology"/>
<dbReference type="SUPFAM" id="SSF53098">
    <property type="entry name" value="Ribonuclease H-like"/>
    <property type="match status" value="1"/>
</dbReference>
<dbReference type="Proteomes" id="UP000317990">
    <property type="component" value="Unassembled WGS sequence"/>
</dbReference>
<dbReference type="Pfam" id="PF22483">
    <property type="entry name" value="Mu-transpos_C_2"/>
    <property type="match status" value="1"/>
</dbReference>
<comment type="caution">
    <text evidence="3">The sequence shown here is derived from an EMBL/GenBank/DDBJ whole genome shotgun (WGS) entry which is preliminary data.</text>
</comment>